<organism evidence="2 3">
    <name type="scientific">Clathrus columnatus</name>
    <dbReference type="NCBI Taxonomy" id="1419009"/>
    <lineage>
        <taxon>Eukaryota</taxon>
        <taxon>Fungi</taxon>
        <taxon>Dikarya</taxon>
        <taxon>Basidiomycota</taxon>
        <taxon>Agaricomycotina</taxon>
        <taxon>Agaricomycetes</taxon>
        <taxon>Phallomycetidae</taxon>
        <taxon>Phallales</taxon>
        <taxon>Clathraceae</taxon>
        <taxon>Clathrus</taxon>
    </lineage>
</organism>
<reference evidence="2" key="1">
    <citation type="submission" date="2021-10" db="EMBL/GenBank/DDBJ databases">
        <title>De novo Genome Assembly of Clathrus columnatus (Basidiomycota, Fungi) Using Illumina and Nanopore Sequence Data.</title>
        <authorList>
            <person name="Ogiso-Tanaka E."/>
            <person name="Itagaki H."/>
            <person name="Hosoya T."/>
            <person name="Hosaka K."/>
        </authorList>
    </citation>
    <scope>NUCLEOTIDE SEQUENCE</scope>
    <source>
        <strain evidence="2">MO-923</strain>
    </source>
</reference>
<accession>A0AAV5A2D2</accession>
<proteinExistence type="predicted"/>
<evidence type="ECO:0000313" key="3">
    <source>
        <dbReference type="Proteomes" id="UP001050691"/>
    </source>
</evidence>
<gene>
    <name evidence="2" type="ORF">Clacol_003011</name>
</gene>
<evidence type="ECO:0000313" key="2">
    <source>
        <dbReference type="EMBL" id="GJJ08792.1"/>
    </source>
</evidence>
<dbReference type="InterPro" id="IPR012312">
    <property type="entry name" value="Hemerythrin-like"/>
</dbReference>
<feature type="domain" description="Hemerythrin-like" evidence="1">
    <location>
        <begin position="3"/>
        <end position="86"/>
    </location>
</feature>
<comment type="caution">
    <text evidence="2">The sequence shown here is derived from an EMBL/GenBank/DDBJ whole genome shotgun (WGS) entry which is preliminary data.</text>
</comment>
<dbReference type="PANTHER" id="PTHR35585:SF1">
    <property type="entry name" value="HHE DOMAIN PROTEIN (AFU_ORTHOLOGUE AFUA_4G00730)"/>
    <property type="match status" value="1"/>
</dbReference>
<name>A0AAV5A2D2_9AGAM</name>
<evidence type="ECO:0000259" key="1">
    <source>
        <dbReference type="Pfam" id="PF01814"/>
    </source>
</evidence>
<dbReference type="EMBL" id="BPWL01000003">
    <property type="protein sequence ID" value="GJJ08792.1"/>
    <property type="molecule type" value="Genomic_DNA"/>
</dbReference>
<dbReference type="Proteomes" id="UP001050691">
    <property type="component" value="Unassembled WGS sequence"/>
</dbReference>
<protein>
    <recommendedName>
        <fullName evidence="1">Hemerythrin-like domain-containing protein</fullName>
    </recommendedName>
</protein>
<sequence length="143" mass="16128">MRIANTLIREMAIHGDAEEISYYNFLEKHEKSDVVKHNKEKHHEINVLVYDADTTTAGPDFDQKLAKAFNAFDTHAKKEEETILPEMFQKMQPEENDAEARVFLKAPQSGGMMQKVASAQAATHDAIVNKLRGADFVSLKVVL</sequence>
<dbReference type="PANTHER" id="PTHR35585">
    <property type="entry name" value="HHE DOMAIN PROTEIN (AFU_ORTHOLOGUE AFUA_4G00730)"/>
    <property type="match status" value="1"/>
</dbReference>
<dbReference type="Pfam" id="PF01814">
    <property type="entry name" value="Hemerythrin"/>
    <property type="match status" value="1"/>
</dbReference>
<keyword evidence="3" id="KW-1185">Reference proteome</keyword>
<dbReference type="AlphaFoldDB" id="A0AAV5A2D2"/>